<evidence type="ECO:0000256" key="2">
    <source>
        <dbReference type="ARBA" id="ARBA00022527"/>
    </source>
</evidence>
<dbReference type="InterPro" id="IPR051131">
    <property type="entry name" value="NEK_Ser/Thr_kinase_NIMA"/>
</dbReference>
<evidence type="ECO:0000256" key="6">
    <source>
        <dbReference type="ARBA" id="ARBA00022840"/>
    </source>
</evidence>
<dbReference type="Gene3D" id="3.30.200.20">
    <property type="entry name" value="Phosphorylase Kinase, domain 1"/>
    <property type="match status" value="1"/>
</dbReference>
<dbReference type="Gene3D" id="1.10.510.10">
    <property type="entry name" value="Transferase(Phosphotransferase) domain 1"/>
    <property type="match status" value="1"/>
</dbReference>
<protein>
    <recommendedName>
        <fullName evidence="1">non-specific serine/threonine protein kinase</fullName>
        <ecNumber evidence="1">2.7.11.1</ecNumber>
    </recommendedName>
</protein>
<proteinExistence type="predicted"/>
<evidence type="ECO:0000256" key="4">
    <source>
        <dbReference type="ARBA" id="ARBA00022741"/>
    </source>
</evidence>
<evidence type="ECO:0000256" key="1">
    <source>
        <dbReference type="ARBA" id="ARBA00012513"/>
    </source>
</evidence>
<comment type="caution">
    <text evidence="10">The sequence shown here is derived from an EMBL/GenBank/DDBJ whole genome shotgun (WGS) entry which is preliminary data.</text>
</comment>
<organism evidence="10">
    <name type="scientific">Hexamita inflata</name>
    <dbReference type="NCBI Taxonomy" id="28002"/>
    <lineage>
        <taxon>Eukaryota</taxon>
        <taxon>Metamonada</taxon>
        <taxon>Diplomonadida</taxon>
        <taxon>Hexamitidae</taxon>
        <taxon>Hexamitinae</taxon>
        <taxon>Hexamita</taxon>
    </lineage>
</organism>
<reference evidence="10" key="1">
    <citation type="submission" date="2023-06" db="EMBL/GenBank/DDBJ databases">
        <authorList>
            <person name="Kurt Z."/>
        </authorList>
    </citation>
    <scope>NUCLEOTIDE SEQUENCE</scope>
</reference>
<evidence type="ECO:0000256" key="3">
    <source>
        <dbReference type="ARBA" id="ARBA00022679"/>
    </source>
</evidence>
<evidence type="ECO:0000256" key="5">
    <source>
        <dbReference type="ARBA" id="ARBA00022777"/>
    </source>
</evidence>
<keyword evidence="3" id="KW-0808">Transferase</keyword>
<evidence type="ECO:0000256" key="7">
    <source>
        <dbReference type="ARBA" id="ARBA00047899"/>
    </source>
</evidence>
<evidence type="ECO:0000259" key="9">
    <source>
        <dbReference type="PROSITE" id="PS50011"/>
    </source>
</evidence>
<gene>
    <name evidence="10" type="ORF">HINF_LOCUS5006</name>
    <name evidence="11" type="ORF">HINF_LOCUS73158</name>
</gene>
<evidence type="ECO:0000256" key="8">
    <source>
        <dbReference type="ARBA" id="ARBA00048679"/>
    </source>
</evidence>
<name>A0AA86NDK2_9EUKA</name>
<sequence>MKKYAIKKIQIRWIEYHKRNEAVMEANVLNTVLHPNIIGYRESFTECGYPYTVTDYSDSGDLLQLINERAKAKQSFSETEAMYYFVYILLAMKHVHIIVQYPKNYCFNIIIIVLNNVLYTPNLNKLEALTDFFTEQKTLGVK</sequence>
<dbReference type="Pfam" id="PF00069">
    <property type="entry name" value="Pkinase"/>
    <property type="match status" value="1"/>
</dbReference>
<evidence type="ECO:0000313" key="12">
    <source>
        <dbReference type="Proteomes" id="UP001642409"/>
    </source>
</evidence>
<keyword evidence="2" id="KW-0723">Serine/threonine-protein kinase</keyword>
<dbReference type="GO" id="GO:0004674">
    <property type="term" value="F:protein serine/threonine kinase activity"/>
    <property type="evidence" value="ECO:0007669"/>
    <property type="project" value="UniProtKB-KW"/>
</dbReference>
<dbReference type="EC" id="2.7.11.1" evidence="1"/>
<keyword evidence="6" id="KW-0067">ATP-binding</keyword>
<comment type="catalytic activity">
    <reaction evidence="8">
        <text>L-seryl-[protein] + ATP = O-phospho-L-seryl-[protein] + ADP + H(+)</text>
        <dbReference type="Rhea" id="RHEA:17989"/>
        <dbReference type="Rhea" id="RHEA-COMP:9863"/>
        <dbReference type="Rhea" id="RHEA-COMP:11604"/>
        <dbReference type="ChEBI" id="CHEBI:15378"/>
        <dbReference type="ChEBI" id="CHEBI:29999"/>
        <dbReference type="ChEBI" id="CHEBI:30616"/>
        <dbReference type="ChEBI" id="CHEBI:83421"/>
        <dbReference type="ChEBI" id="CHEBI:456216"/>
        <dbReference type="EC" id="2.7.11.1"/>
    </reaction>
</comment>
<feature type="domain" description="Protein kinase" evidence="9">
    <location>
        <begin position="1"/>
        <end position="142"/>
    </location>
</feature>
<dbReference type="InterPro" id="IPR000719">
    <property type="entry name" value="Prot_kinase_dom"/>
</dbReference>
<keyword evidence="12" id="KW-1185">Reference proteome</keyword>
<keyword evidence="5 11" id="KW-0418">Kinase</keyword>
<accession>A0AA86NDK2</accession>
<dbReference type="AlphaFoldDB" id="A0AA86NDK2"/>
<dbReference type="EMBL" id="CAXDID020000593">
    <property type="protein sequence ID" value="CAL6105219.1"/>
    <property type="molecule type" value="Genomic_DNA"/>
</dbReference>
<dbReference type="GO" id="GO:0005524">
    <property type="term" value="F:ATP binding"/>
    <property type="evidence" value="ECO:0007669"/>
    <property type="project" value="UniProtKB-KW"/>
</dbReference>
<dbReference type="InterPro" id="IPR011009">
    <property type="entry name" value="Kinase-like_dom_sf"/>
</dbReference>
<dbReference type="SUPFAM" id="SSF56112">
    <property type="entry name" value="Protein kinase-like (PK-like)"/>
    <property type="match status" value="1"/>
</dbReference>
<evidence type="ECO:0000313" key="11">
    <source>
        <dbReference type="EMBL" id="CAL6105219.1"/>
    </source>
</evidence>
<evidence type="ECO:0000313" key="10">
    <source>
        <dbReference type="EMBL" id="CAI9917361.1"/>
    </source>
</evidence>
<dbReference type="PANTHER" id="PTHR44899">
    <property type="entry name" value="CAMK FAMILY PROTEIN KINASE"/>
    <property type="match status" value="1"/>
</dbReference>
<dbReference type="EMBL" id="CATOUU010000129">
    <property type="protein sequence ID" value="CAI9917361.1"/>
    <property type="molecule type" value="Genomic_DNA"/>
</dbReference>
<keyword evidence="4" id="KW-0547">Nucleotide-binding</keyword>
<dbReference type="PROSITE" id="PS50011">
    <property type="entry name" value="PROTEIN_KINASE_DOM"/>
    <property type="match status" value="1"/>
</dbReference>
<reference evidence="11 12" key="2">
    <citation type="submission" date="2024-07" db="EMBL/GenBank/DDBJ databases">
        <authorList>
            <person name="Akdeniz Z."/>
        </authorList>
    </citation>
    <scope>NUCLEOTIDE SEQUENCE [LARGE SCALE GENOMIC DNA]</scope>
</reference>
<comment type="catalytic activity">
    <reaction evidence="7">
        <text>L-threonyl-[protein] + ATP = O-phospho-L-threonyl-[protein] + ADP + H(+)</text>
        <dbReference type="Rhea" id="RHEA:46608"/>
        <dbReference type="Rhea" id="RHEA-COMP:11060"/>
        <dbReference type="Rhea" id="RHEA-COMP:11605"/>
        <dbReference type="ChEBI" id="CHEBI:15378"/>
        <dbReference type="ChEBI" id="CHEBI:30013"/>
        <dbReference type="ChEBI" id="CHEBI:30616"/>
        <dbReference type="ChEBI" id="CHEBI:61977"/>
        <dbReference type="ChEBI" id="CHEBI:456216"/>
        <dbReference type="EC" id="2.7.11.1"/>
    </reaction>
</comment>
<dbReference type="Proteomes" id="UP001642409">
    <property type="component" value="Unassembled WGS sequence"/>
</dbReference>